<organism evidence="1 2">
    <name type="scientific">Coregonus suidteri</name>
    <dbReference type="NCBI Taxonomy" id="861788"/>
    <lineage>
        <taxon>Eukaryota</taxon>
        <taxon>Metazoa</taxon>
        <taxon>Chordata</taxon>
        <taxon>Craniata</taxon>
        <taxon>Vertebrata</taxon>
        <taxon>Euteleostomi</taxon>
        <taxon>Actinopterygii</taxon>
        <taxon>Neopterygii</taxon>
        <taxon>Teleostei</taxon>
        <taxon>Protacanthopterygii</taxon>
        <taxon>Salmoniformes</taxon>
        <taxon>Salmonidae</taxon>
        <taxon>Coregoninae</taxon>
        <taxon>Coregonus</taxon>
    </lineage>
</organism>
<proteinExistence type="predicted"/>
<dbReference type="AlphaFoldDB" id="A0AAN8QM73"/>
<accession>A0AAN8QM73</accession>
<protein>
    <submittedName>
        <fullName evidence="1">Uncharacterized protein</fullName>
    </submittedName>
</protein>
<dbReference type="EMBL" id="JAGTTL010000023">
    <property type="protein sequence ID" value="KAK6304176.1"/>
    <property type="molecule type" value="Genomic_DNA"/>
</dbReference>
<evidence type="ECO:0000313" key="2">
    <source>
        <dbReference type="Proteomes" id="UP001356427"/>
    </source>
</evidence>
<name>A0AAN8QM73_9TELE</name>
<keyword evidence="2" id="KW-1185">Reference proteome</keyword>
<gene>
    <name evidence="1" type="ORF">J4Q44_G00247620</name>
</gene>
<evidence type="ECO:0000313" key="1">
    <source>
        <dbReference type="EMBL" id="KAK6304176.1"/>
    </source>
</evidence>
<reference evidence="1 2" key="1">
    <citation type="submission" date="2021-04" db="EMBL/GenBank/DDBJ databases">
        <authorList>
            <person name="De Guttry C."/>
            <person name="Zahm M."/>
            <person name="Klopp C."/>
            <person name="Cabau C."/>
            <person name="Louis A."/>
            <person name="Berthelot C."/>
            <person name="Parey E."/>
            <person name="Roest Crollius H."/>
            <person name="Montfort J."/>
            <person name="Robinson-Rechavi M."/>
            <person name="Bucao C."/>
            <person name="Bouchez O."/>
            <person name="Gislard M."/>
            <person name="Lluch J."/>
            <person name="Milhes M."/>
            <person name="Lampietro C."/>
            <person name="Lopez Roques C."/>
            <person name="Donnadieu C."/>
            <person name="Braasch I."/>
            <person name="Desvignes T."/>
            <person name="Postlethwait J."/>
            <person name="Bobe J."/>
            <person name="Wedekind C."/>
            <person name="Guiguen Y."/>
        </authorList>
    </citation>
    <scope>NUCLEOTIDE SEQUENCE [LARGE SCALE GENOMIC DNA]</scope>
    <source>
        <strain evidence="1">Cs_M1</strain>
        <tissue evidence="1">Blood</tissue>
    </source>
</reference>
<sequence>MDWIPGAEPQSEWARMRSALLTGFRGSNSGFTGSNRVRHATFNTVVPSPQTVFEGWKCFTALFMASLAYLCYIYWDRIELASQAAWSWVIKCPARWKNSAEKVERRKSRKRRLSPLLIKVKRLELKLTAMKRALEKHGPHRTSPSCSSPHCSQHVLQTKGSVHIISYSDWESAA</sequence>
<comment type="caution">
    <text evidence="1">The sequence shown here is derived from an EMBL/GenBank/DDBJ whole genome shotgun (WGS) entry which is preliminary data.</text>
</comment>
<dbReference type="Proteomes" id="UP001356427">
    <property type="component" value="Unassembled WGS sequence"/>
</dbReference>